<dbReference type="Gene3D" id="3.10.180.10">
    <property type="entry name" value="2,3-Dihydroxybiphenyl 1,2-Dioxygenase, domain 1"/>
    <property type="match status" value="1"/>
</dbReference>
<evidence type="ECO:0000259" key="1">
    <source>
        <dbReference type="Pfam" id="PF18029"/>
    </source>
</evidence>
<comment type="caution">
    <text evidence="2">The sequence shown here is derived from an EMBL/GenBank/DDBJ whole genome shotgun (WGS) entry which is preliminary data.</text>
</comment>
<name>A0A8J3KR02_9ACTN</name>
<dbReference type="PANTHER" id="PTHR35908:SF1">
    <property type="entry name" value="CONSERVED PROTEIN"/>
    <property type="match status" value="1"/>
</dbReference>
<organism evidence="2 3">
    <name type="scientific">Catellatospora citrea</name>
    <dbReference type="NCBI Taxonomy" id="53366"/>
    <lineage>
        <taxon>Bacteria</taxon>
        <taxon>Bacillati</taxon>
        <taxon>Actinomycetota</taxon>
        <taxon>Actinomycetes</taxon>
        <taxon>Micromonosporales</taxon>
        <taxon>Micromonosporaceae</taxon>
        <taxon>Catellatospora</taxon>
    </lineage>
</organism>
<dbReference type="Proteomes" id="UP000659904">
    <property type="component" value="Unassembled WGS sequence"/>
</dbReference>
<dbReference type="RefSeq" id="WP_120320019.1">
    <property type="nucleotide sequence ID" value="NZ_BONH01000023.1"/>
</dbReference>
<dbReference type="EMBL" id="BONH01000023">
    <property type="protein sequence ID" value="GIF99744.1"/>
    <property type="molecule type" value="Genomic_DNA"/>
</dbReference>
<dbReference type="Pfam" id="PF18029">
    <property type="entry name" value="Glyoxalase_6"/>
    <property type="match status" value="1"/>
</dbReference>
<reference evidence="2 3" key="1">
    <citation type="submission" date="2021-01" db="EMBL/GenBank/DDBJ databases">
        <title>Whole genome shotgun sequence of Catellatospora citrea NBRC 14495.</title>
        <authorList>
            <person name="Komaki H."/>
            <person name="Tamura T."/>
        </authorList>
    </citation>
    <scope>NUCLEOTIDE SEQUENCE [LARGE SCALE GENOMIC DNA]</scope>
    <source>
        <strain evidence="2 3">NBRC 14495</strain>
    </source>
</reference>
<accession>A0A8J3KR02</accession>
<dbReference type="SUPFAM" id="SSF54593">
    <property type="entry name" value="Glyoxalase/Bleomycin resistance protein/Dihydroxybiphenyl dioxygenase"/>
    <property type="match status" value="1"/>
</dbReference>
<evidence type="ECO:0000313" key="3">
    <source>
        <dbReference type="Proteomes" id="UP000659904"/>
    </source>
</evidence>
<gene>
    <name evidence="2" type="ORF">Cci01nite_48380</name>
</gene>
<feature type="domain" description="Glyoxalase-like" evidence="1">
    <location>
        <begin position="6"/>
        <end position="148"/>
    </location>
</feature>
<protein>
    <submittedName>
        <fullName evidence="2">Glyoxalase</fullName>
    </submittedName>
</protein>
<dbReference type="AlphaFoldDB" id="A0A8J3KR02"/>
<dbReference type="PANTHER" id="PTHR35908">
    <property type="entry name" value="HYPOTHETICAL FUSION PROTEIN"/>
    <property type="match status" value="1"/>
</dbReference>
<keyword evidence="3" id="KW-1185">Reference proteome</keyword>
<sequence>MATRIQVTIDCADPGRLVEFWALALHYRPQQPPDGHPTWRSYWLSKGIPEEELEGADELDSIEDPDGVGPRFWFQQVPESKAGKNRLHLDLAVSGGRSVPLEIRRERVAAEAERLIAAGATRLRVLHTEGADHYGEVMQDPEGNEFCLH</sequence>
<dbReference type="InterPro" id="IPR029068">
    <property type="entry name" value="Glyas_Bleomycin-R_OHBP_Dase"/>
</dbReference>
<dbReference type="InterPro" id="IPR041581">
    <property type="entry name" value="Glyoxalase_6"/>
</dbReference>
<proteinExistence type="predicted"/>
<evidence type="ECO:0000313" key="2">
    <source>
        <dbReference type="EMBL" id="GIF99744.1"/>
    </source>
</evidence>